<reference evidence="1" key="1">
    <citation type="submission" date="2019-05" db="EMBL/GenBank/DDBJ databases">
        <title>Annotation for the trematode Paragonimus heterotremus.</title>
        <authorList>
            <person name="Choi Y.-J."/>
        </authorList>
    </citation>
    <scope>NUCLEOTIDE SEQUENCE</scope>
    <source>
        <strain evidence="1">LC</strain>
    </source>
</reference>
<comment type="caution">
    <text evidence="1">The sequence shown here is derived from an EMBL/GenBank/DDBJ whole genome shotgun (WGS) entry which is preliminary data.</text>
</comment>
<accession>A0A8J4WRM3</accession>
<dbReference type="EMBL" id="LUCH01002452">
    <property type="protein sequence ID" value="KAF5401470.1"/>
    <property type="molecule type" value="Genomic_DNA"/>
</dbReference>
<sequence length="161" mass="18577">MRNDRFDIFTPDKPFCFITALLRFDLSSDLITQLLRSAERQKRDKQRTKLLRLLCRQPNDAEAVLNTVLDCIDETLIFTHQRSRSCARPVVSTVSGTHRRGANQLKRTEKMRGLFSSAKGMVDDLHKQQSTVTNRNSNIEVNLHEESDALYLWSQTLPTEV</sequence>
<name>A0A8J4WRM3_9TREM</name>
<dbReference type="Proteomes" id="UP000748531">
    <property type="component" value="Unassembled WGS sequence"/>
</dbReference>
<dbReference type="AlphaFoldDB" id="A0A8J4WRM3"/>
<keyword evidence="2" id="KW-1185">Reference proteome</keyword>
<gene>
    <name evidence="1" type="ORF">PHET_05395</name>
</gene>
<organism evidence="1 2">
    <name type="scientific">Paragonimus heterotremus</name>
    <dbReference type="NCBI Taxonomy" id="100268"/>
    <lineage>
        <taxon>Eukaryota</taxon>
        <taxon>Metazoa</taxon>
        <taxon>Spiralia</taxon>
        <taxon>Lophotrochozoa</taxon>
        <taxon>Platyhelminthes</taxon>
        <taxon>Trematoda</taxon>
        <taxon>Digenea</taxon>
        <taxon>Plagiorchiida</taxon>
        <taxon>Troglotremata</taxon>
        <taxon>Troglotrematidae</taxon>
        <taxon>Paragonimus</taxon>
    </lineage>
</organism>
<evidence type="ECO:0000313" key="1">
    <source>
        <dbReference type="EMBL" id="KAF5401470.1"/>
    </source>
</evidence>
<protein>
    <submittedName>
        <fullName evidence="1">Uncharacterized protein</fullName>
    </submittedName>
</protein>
<proteinExistence type="predicted"/>
<evidence type="ECO:0000313" key="2">
    <source>
        <dbReference type="Proteomes" id="UP000748531"/>
    </source>
</evidence>